<proteinExistence type="predicted"/>
<organism evidence="1 2">
    <name type="scientific">Catharanthus roseus</name>
    <name type="common">Madagascar periwinkle</name>
    <name type="synonym">Vinca rosea</name>
    <dbReference type="NCBI Taxonomy" id="4058"/>
    <lineage>
        <taxon>Eukaryota</taxon>
        <taxon>Viridiplantae</taxon>
        <taxon>Streptophyta</taxon>
        <taxon>Embryophyta</taxon>
        <taxon>Tracheophyta</taxon>
        <taxon>Spermatophyta</taxon>
        <taxon>Magnoliopsida</taxon>
        <taxon>eudicotyledons</taxon>
        <taxon>Gunneridae</taxon>
        <taxon>Pentapetalae</taxon>
        <taxon>asterids</taxon>
        <taxon>lamiids</taxon>
        <taxon>Gentianales</taxon>
        <taxon>Apocynaceae</taxon>
        <taxon>Rauvolfioideae</taxon>
        <taxon>Vinceae</taxon>
        <taxon>Catharanthinae</taxon>
        <taxon>Catharanthus</taxon>
    </lineage>
</organism>
<gene>
    <name evidence="1" type="ORF">M9H77_35317</name>
</gene>
<accession>A0ACB9ZNN4</accession>
<dbReference type="EMBL" id="CM044708">
    <property type="protein sequence ID" value="KAI5649312.1"/>
    <property type="molecule type" value="Genomic_DNA"/>
</dbReference>
<comment type="caution">
    <text evidence="1">The sequence shown here is derived from an EMBL/GenBank/DDBJ whole genome shotgun (WGS) entry which is preliminary data.</text>
</comment>
<sequence length="261" mass="30410">MKLDAEKWTRLHDGGHRHGIITTNISEALNSVLKKARVLPLKAMVELIFNKLVNYFYQHREEAENFTTYNLREGIYMIKSPIRVSGTGNNVYTLRLNNKFCICQKWQTYTLPCSHVLAVCRKNRSRTDAYIPEIYLRQTYRKIYQANFYPVFSENFWRDVPLNLTFYPPNIKKERGRKQGKRFQGEMDCRNPNSPPRCGRKKLQKAEKEEGGLSITNDSLRSSPFQKCAGVTVRGTNETREVSNQTAKRKPEERVSSGFRS</sequence>
<keyword evidence="2" id="KW-1185">Reference proteome</keyword>
<evidence type="ECO:0000313" key="1">
    <source>
        <dbReference type="EMBL" id="KAI5649312.1"/>
    </source>
</evidence>
<reference evidence="2" key="1">
    <citation type="journal article" date="2023" name="Nat. Plants">
        <title>Single-cell RNA sequencing provides a high-resolution roadmap for understanding the multicellular compartmentation of specialized metabolism.</title>
        <authorList>
            <person name="Sun S."/>
            <person name="Shen X."/>
            <person name="Li Y."/>
            <person name="Li Y."/>
            <person name="Wang S."/>
            <person name="Li R."/>
            <person name="Zhang H."/>
            <person name="Shen G."/>
            <person name="Guo B."/>
            <person name="Wei J."/>
            <person name="Xu J."/>
            <person name="St-Pierre B."/>
            <person name="Chen S."/>
            <person name="Sun C."/>
        </authorList>
    </citation>
    <scope>NUCLEOTIDE SEQUENCE [LARGE SCALE GENOMIC DNA]</scope>
</reference>
<evidence type="ECO:0000313" key="2">
    <source>
        <dbReference type="Proteomes" id="UP001060085"/>
    </source>
</evidence>
<name>A0ACB9ZNN4_CATRO</name>
<protein>
    <submittedName>
        <fullName evidence="1">Uncharacterized protein</fullName>
    </submittedName>
</protein>
<dbReference type="Proteomes" id="UP001060085">
    <property type="component" value="Linkage Group LG08"/>
</dbReference>